<dbReference type="GO" id="GO:0001530">
    <property type="term" value="F:lipopolysaccharide binding"/>
    <property type="evidence" value="ECO:0007669"/>
    <property type="project" value="TreeGrafter"/>
</dbReference>
<reference evidence="2 3" key="1">
    <citation type="journal article" date="2020" name="Nature">
        <title>Six reference-quality genomes reveal evolution of bat adaptations.</title>
        <authorList>
            <person name="Jebb D."/>
            <person name="Huang Z."/>
            <person name="Pippel M."/>
            <person name="Hughes G.M."/>
            <person name="Lavrichenko K."/>
            <person name="Devanna P."/>
            <person name="Winkler S."/>
            <person name="Jermiin L.S."/>
            <person name="Skirmuntt E.C."/>
            <person name="Katzourakis A."/>
            <person name="Burkitt-Gray L."/>
            <person name="Ray D.A."/>
            <person name="Sullivan K.A.M."/>
            <person name="Roscito J.G."/>
            <person name="Kirilenko B.M."/>
            <person name="Davalos L.M."/>
            <person name="Corthals A.P."/>
            <person name="Power M.L."/>
            <person name="Jones G."/>
            <person name="Ransome R.D."/>
            <person name="Dechmann D.K.N."/>
            <person name="Locatelli A.G."/>
            <person name="Puechmaille S.J."/>
            <person name="Fedrigo O."/>
            <person name="Jarvis E.D."/>
            <person name="Hiller M."/>
            <person name="Vernes S.C."/>
            <person name="Myers E.W."/>
            <person name="Teeling E.C."/>
        </authorList>
    </citation>
    <scope>NUCLEOTIDE SEQUENCE [LARGE SCALE GENOMIC DNA]</scope>
    <source>
        <strain evidence="2">MMolMol1</strain>
        <tissue evidence="2">Muscle</tissue>
    </source>
</reference>
<dbReference type="AlphaFoldDB" id="A0A7J8I685"/>
<dbReference type="PANTHER" id="PTHR39413">
    <property type="entry name" value="BETA-DEFENSIN 136"/>
    <property type="match status" value="1"/>
</dbReference>
<dbReference type="InParanoid" id="A0A7J8I685"/>
<comment type="caution">
    <text evidence="2">The sequence shown here is derived from an EMBL/GenBank/DDBJ whole genome shotgun (WGS) entry which is preliminary data.</text>
</comment>
<dbReference type="InterPro" id="IPR035307">
    <property type="entry name" value="DEFB136/42"/>
</dbReference>
<dbReference type="Pfam" id="PF17333">
    <property type="entry name" value="DEFB136"/>
    <property type="match status" value="1"/>
</dbReference>
<sequence length="79" mass="8668">MRRCLPGFLFLLVISLPSGNGLFGNDGVEVRSCSVLGGRCFFGCKSGWEWLAYCHSIMSCCKPLKEFIPPQAYEVSGSN</sequence>
<feature type="signal peptide" evidence="1">
    <location>
        <begin position="1"/>
        <end position="21"/>
    </location>
</feature>
<protein>
    <submittedName>
        <fullName evidence="2">Defensin beta 136</fullName>
    </submittedName>
</protein>
<name>A0A7J8I685_MOLMO</name>
<organism evidence="2 3">
    <name type="scientific">Molossus molossus</name>
    <name type="common">Pallas' mastiff bat</name>
    <name type="synonym">Vespertilio molossus</name>
    <dbReference type="NCBI Taxonomy" id="27622"/>
    <lineage>
        <taxon>Eukaryota</taxon>
        <taxon>Metazoa</taxon>
        <taxon>Chordata</taxon>
        <taxon>Craniata</taxon>
        <taxon>Vertebrata</taxon>
        <taxon>Euteleostomi</taxon>
        <taxon>Mammalia</taxon>
        <taxon>Eutheria</taxon>
        <taxon>Laurasiatheria</taxon>
        <taxon>Chiroptera</taxon>
        <taxon>Yangochiroptera</taxon>
        <taxon>Molossidae</taxon>
        <taxon>Molossus</taxon>
    </lineage>
</organism>
<evidence type="ECO:0000313" key="3">
    <source>
        <dbReference type="Proteomes" id="UP000550707"/>
    </source>
</evidence>
<keyword evidence="3" id="KW-1185">Reference proteome</keyword>
<dbReference type="Proteomes" id="UP000550707">
    <property type="component" value="Unassembled WGS sequence"/>
</dbReference>
<keyword evidence="1" id="KW-0732">Signal</keyword>
<dbReference type="GO" id="GO:0061760">
    <property type="term" value="P:antifungal innate immune response"/>
    <property type="evidence" value="ECO:0007669"/>
    <property type="project" value="TreeGrafter"/>
</dbReference>
<evidence type="ECO:0000313" key="2">
    <source>
        <dbReference type="EMBL" id="KAF6479665.1"/>
    </source>
</evidence>
<proteinExistence type="predicted"/>
<dbReference type="OrthoDB" id="9829371at2759"/>
<feature type="chain" id="PRO_5029643720" evidence="1">
    <location>
        <begin position="22"/>
        <end position="79"/>
    </location>
</feature>
<dbReference type="GO" id="GO:0140367">
    <property type="term" value="P:antibacterial innate immune response"/>
    <property type="evidence" value="ECO:0007669"/>
    <property type="project" value="TreeGrafter"/>
</dbReference>
<evidence type="ECO:0000256" key="1">
    <source>
        <dbReference type="SAM" id="SignalP"/>
    </source>
</evidence>
<dbReference type="EMBL" id="JACASF010000004">
    <property type="protein sequence ID" value="KAF6479665.1"/>
    <property type="molecule type" value="Genomic_DNA"/>
</dbReference>
<gene>
    <name evidence="2" type="ORF">HJG59_003798</name>
</gene>
<dbReference type="PANTHER" id="PTHR39413:SF1">
    <property type="entry name" value="DEFENSIN BETA 136"/>
    <property type="match status" value="1"/>
</dbReference>
<accession>A0A7J8I685</accession>